<dbReference type="Pfam" id="PF00201">
    <property type="entry name" value="UDPGT"/>
    <property type="match status" value="1"/>
</dbReference>
<dbReference type="SUPFAM" id="SSF53756">
    <property type="entry name" value="UDP-Glycosyltransferase/glycogen phosphorylase"/>
    <property type="match status" value="1"/>
</dbReference>
<dbReference type="InterPro" id="IPR002213">
    <property type="entry name" value="UDP_glucos_trans"/>
</dbReference>
<comment type="subcellular location">
    <subcellularLocation>
        <location evidence="6">Membrane</location>
        <topology evidence="6">Single-pass membrane protein</topology>
    </subcellularLocation>
</comment>
<proteinExistence type="inferred from homology"/>
<dbReference type="FunFam" id="3.40.50.2000:FF:000021">
    <property type="entry name" value="UDP-glucuronosyltransferase"/>
    <property type="match status" value="1"/>
</dbReference>
<dbReference type="Proteomes" id="UP000887563">
    <property type="component" value="Unplaced"/>
</dbReference>
<dbReference type="PANTHER" id="PTHR48043">
    <property type="entry name" value="EG:EG0003.4 PROTEIN-RELATED"/>
    <property type="match status" value="1"/>
</dbReference>
<dbReference type="InterPro" id="IPR035595">
    <property type="entry name" value="UDP_glycos_trans_CS"/>
</dbReference>
<dbReference type="GO" id="GO:0016020">
    <property type="term" value="C:membrane"/>
    <property type="evidence" value="ECO:0007669"/>
    <property type="project" value="UniProtKB-SubCell"/>
</dbReference>
<protein>
    <recommendedName>
        <fullName evidence="6">UDP-glucuronosyltransferase</fullName>
        <ecNumber evidence="6">2.4.1.17</ecNumber>
    </recommendedName>
</protein>
<dbReference type="Gene3D" id="3.40.50.2000">
    <property type="entry name" value="Glycogen Phosphorylase B"/>
    <property type="match status" value="1"/>
</dbReference>
<dbReference type="PROSITE" id="PS00375">
    <property type="entry name" value="UDPGT"/>
    <property type="match status" value="1"/>
</dbReference>
<dbReference type="WBParaSite" id="Minc3s00582g14608">
    <property type="protein sequence ID" value="Minc3s00582g14608"/>
    <property type="gene ID" value="Minc3s00582g14608"/>
</dbReference>
<dbReference type="InterPro" id="IPR050271">
    <property type="entry name" value="UDP-glycosyltransferase"/>
</dbReference>
<evidence type="ECO:0000256" key="5">
    <source>
        <dbReference type="RuleBase" id="RU003718"/>
    </source>
</evidence>
<reference evidence="8" key="1">
    <citation type="submission" date="2022-11" db="UniProtKB">
        <authorList>
            <consortium name="WormBaseParasite"/>
        </authorList>
    </citation>
    <scope>IDENTIFICATION</scope>
</reference>
<keyword evidence="2 5" id="KW-0328">Glycosyltransferase</keyword>
<evidence type="ECO:0000256" key="1">
    <source>
        <dbReference type="ARBA" id="ARBA00009995"/>
    </source>
</evidence>
<dbReference type="PANTHER" id="PTHR48043:SF119">
    <property type="entry name" value="UDP-GLUCURONOSYLTRANSFERASE"/>
    <property type="match status" value="1"/>
</dbReference>
<keyword evidence="3 5" id="KW-0808">Transferase</keyword>
<evidence type="ECO:0000313" key="7">
    <source>
        <dbReference type="Proteomes" id="UP000887563"/>
    </source>
</evidence>
<sequence>MLPLMEKLASNGHSVYVLDTIFSTNKSKLINYHRAQLPQDDEGEEAKKAFANFLWYETDSSVTLDEFFEHGDNKIGILMINHTEKVVEIINSDWDLIIVDDLFWTFGFALTTLKHRLWEKNGGGGGGKETKSIIYSTAGQTLLSAESIKSTGRDWVSKSPLFPFIPTDKNDAYTPKRFTHRLHALFENGAEYILMNWIVEQFLMPNIARFAVPNFTWKELYTRSSLQLSDSIDRLGWPLSKGPEMINIGAHCKNPGKMPEKFRKFIEEEDSEGIIYVAFGTYPEWSLAPKRIISALMGAFERLNKFKIIFAYNGPPIKNLNKNILLTKWAPQLEILAHPKTKAYITHGGLKSVREGLCSGVPLILMPLFAEQAHNAQQLLVMGIGPVINKYTLTVDSVYSTIYSTVSNPKNILISKRFRSLFLDRPIKALDEGLFWIERITRLKPGRKVYFELLIRIIDIYIFL</sequence>
<comment type="similarity">
    <text evidence="1 5">Belongs to the UDP-glycosyltransferase family.</text>
</comment>
<evidence type="ECO:0000256" key="6">
    <source>
        <dbReference type="RuleBase" id="RU362059"/>
    </source>
</evidence>
<accession>A0A914LKN8</accession>
<evidence type="ECO:0000313" key="8">
    <source>
        <dbReference type="WBParaSite" id="Minc3s00582g14608"/>
    </source>
</evidence>
<dbReference type="AlphaFoldDB" id="A0A914LKN8"/>
<evidence type="ECO:0000256" key="3">
    <source>
        <dbReference type="ARBA" id="ARBA00022679"/>
    </source>
</evidence>
<dbReference type="GO" id="GO:0015020">
    <property type="term" value="F:glucuronosyltransferase activity"/>
    <property type="evidence" value="ECO:0007669"/>
    <property type="project" value="UniProtKB-EC"/>
</dbReference>
<comment type="catalytic activity">
    <reaction evidence="4 6">
        <text>glucuronate acceptor + UDP-alpha-D-glucuronate = acceptor beta-D-glucuronoside + UDP + H(+)</text>
        <dbReference type="Rhea" id="RHEA:21032"/>
        <dbReference type="ChEBI" id="CHEBI:15378"/>
        <dbReference type="ChEBI" id="CHEBI:58052"/>
        <dbReference type="ChEBI" id="CHEBI:58223"/>
        <dbReference type="ChEBI" id="CHEBI:132367"/>
        <dbReference type="ChEBI" id="CHEBI:132368"/>
        <dbReference type="EC" id="2.4.1.17"/>
    </reaction>
</comment>
<name>A0A914LKN8_MELIC</name>
<evidence type="ECO:0000256" key="2">
    <source>
        <dbReference type="ARBA" id="ARBA00022676"/>
    </source>
</evidence>
<evidence type="ECO:0000256" key="4">
    <source>
        <dbReference type="ARBA" id="ARBA00047475"/>
    </source>
</evidence>
<dbReference type="CDD" id="cd03784">
    <property type="entry name" value="GT1_Gtf-like"/>
    <property type="match status" value="1"/>
</dbReference>
<organism evidence="7 8">
    <name type="scientific">Meloidogyne incognita</name>
    <name type="common">Southern root-knot nematode worm</name>
    <name type="synonym">Oxyuris incognita</name>
    <dbReference type="NCBI Taxonomy" id="6306"/>
    <lineage>
        <taxon>Eukaryota</taxon>
        <taxon>Metazoa</taxon>
        <taxon>Ecdysozoa</taxon>
        <taxon>Nematoda</taxon>
        <taxon>Chromadorea</taxon>
        <taxon>Rhabditida</taxon>
        <taxon>Tylenchina</taxon>
        <taxon>Tylenchomorpha</taxon>
        <taxon>Tylenchoidea</taxon>
        <taxon>Meloidogynidae</taxon>
        <taxon>Meloidogyninae</taxon>
        <taxon>Meloidogyne</taxon>
        <taxon>Meloidogyne incognita group</taxon>
    </lineage>
</organism>
<dbReference type="EC" id="2.4.1.17" evidence="6"/>
<keyword evidence="7" id="KW-1185">Reference proteome</keyword>